<dbReference type="InterPro" id="IPR036457">
    <property type="entry name" value="PPM-type-like_dom_sf"/>
</dbReference>
<sequence length="265" mass="27678">MRISFASDQGQGRANEDRVCAGDAWALVIDGATAVPGLDTGCRHGVSWLVDRLSGTLAGELSAEEPAPLTDCLAAAVESTRRAHGAGCDPDHPDSPSATVAVVRPEPAGPDAPPGPRRLEYLVLADCTVVLAEADGEVAAITDDRVEHLPGGRPYSAELVRTHRNAEGGFWVAGALPEAAYRAVTGVSRTAGAHFALMTDGCARLAGLFGHPWPRIWRSLESGGPDSLLAWVRAEEERRGASVAKRHDDATVVAGAFAPRARPTG</sequence>
<dbReference type="EMBL" id="JROO01000040">
    <property type="protein sequence ID" value="KIH97300.1"/>
    <property type="molecule type" value="Genomic_DNA"/>
</dbReference>
<comment type="caution">
    <text evidence="2">The sequence shown here is derived from an EMBL/GenBank/DDBJ whole genome shotgun (WGS) entry which is preliminary data.</text>
</comment>
<accession>A0A0C2JEF6</accession>
<dbReference type="Gene3D" id="3.60.40.10">
    <property type="entry name" value="PPM-type phosphatase domain"/>
    <property type="match status" value="1"/>
</dbReference>
<proteinExistence type="predicted"/>
<dbReference type="STRING" id="183763.LP52_20270"/>
<dbReference type="InterPro" id="IPR001932">
    <property type="entry name" value="PPM-type_phosphatase-like_dom"/>
</dbReference>
<dbReference type="Proteomes" id="UP000031675">
    <property type="component" value="Unassembled WGS sequence"/>
</dbReference>
<reference evidence="3" key="1">
    <citation type="journal article" date="2015" name="Chem. Biol.">
        <title>Structure, bioactivity, and resistance mechanism of streptomonomicin, an unusual lasso Peptide from an understudied halophilic actinomycete.</title>
        <authorList>
            <person name="Metelev M."/>
            <person name="Tietz J.I."/>
            <person name="Melby J.O."/>
            <person name="Blair P.M."/>
            <person name="Zhu L."/>
            <person name="Livnat I."/>
            <person name="Severinov K."/>
            <person name="Mitchell D.A."/>
        </authorList>
    </citation>
    <scope>NUCLEOTIDE SEQUENCE [LARGE SCALE GENOMIC DNA]</scope>
    <source>
        <strain evidence="3">YIM 90003</strain>
    </source>
</reference>
<gene>
    <name evidence="2" type="ORF">LP52_20270</name>
</gene>
<dbReference type="Pfam" id="PF13672">
    <property type="entry name" value="PP2C_2"/>
    <property type="match status" value="1"/>
</dbReference>
<evidence type="ECO:0000259" key="1">
    <source>
        <dbReference type="Pfam" id="PF13672"/>
    </source>
</evidence>
<evidence type="ECO:0000313" key="2">
    <source>
        <dbReference type="EMBL" id="KIH97300.1"/>
    </source>
</evidence>
<evidence type="ECO:0000313" key="3">
    <source>
        <dbReference type="Proteomes" id="UP000031675"/>
    </source>
</evidence>
<keyword evidence="3" id="KW-1185">Reference proteome</keyword>
<name>A0A0C2JEF6_9ACTN</name>
<dbReference type="SUPFAM" id="SSF81606">
    <property type="entry name" value="PP2C-like"/>
    <property type="match status" value="1"/>
</dbReference>
<dbReference type="AlphaFoldDB" id="A0A0C2JEF6"/>
<protein>
    <recommendedName>
        <fullName evidence="1">PPM-type phosphatase domain-containing protein</fullName>
    </recommendedName>
</protein>
<dbReference type="RefSeq" id="WP_040275892.1">
    <property type="nucleotide sequence ID" value="NZ_JROO01000040.1"/>
</dbReference>
<dbReference type="OrthoDB" id="3190646at2"/>
<feature type="domain" description="PPM-type phosphatase" evidence="1">
    <location>
        <begin position="11"/>
        <end position="205"/>
    </location>
</feature>
<organism evidence="2 3">
    <name type="scientific">Streptomonospora alba</name>
    <dbReference type="NCBI Taxonomy" id="183763"/>
    <lineage>
        <taxon>Bacteria</taxon>
        <taxon>Bacillati</taxon>
        <taxon>Actinomycetota</taxon>
        <taxon>Actinomycetes</taxon>
        <taxon>Streptosporangiales</taxon>
        <taxon>Nocardiopsidaceae</taxon>
        <taxon>Streptomonospora</taxon>
    </lineage>
</organism>